<dbReference type="InterPro" id="IPR002241">
    <property type="entry name" value="Glyco_hydro_27"/>
</dbReference>
<dbReference type="Pfam" id="PF17801">
    <property type="entry name" value="Melibiase_C"/>
    <property type="match status" value="1"/>
</dbReference>
<proteinExistence type="inferred from homology"/>
<dbReference type="SUPFAM" id="SSF51011">
    <property type="entry name" value="Glycosyl hydrolase domain"/>
    <property type="match status" value="1"/>
</dbReference>
<evidence type="ECO:0000256" key="6">
    <source>
        <dbReference type="SAM" id="SignalP"/>
    </source>
</evidence>
<dbReference type="Gene3D" id="3.20.20.70">
    <property type="entry name" value="Aldolase class I"/>
    <property type="match status" value="1"/>
</dbReference>
<keyword evidence="4 5" id="KW-0326">Glycosidase</keyword>
<keyword evidence="3 5" id="KW-0378">Hydrolase</keyword>
<dbReference type="InterPro" id="IPR013785">
    <property type="entry name" value="Aldolase_TIM"/>
</dbReference>
<protein>
    <recommendedName>
        <fullName evidence="5">Alpha-galactosidase</fullName>
        <ecNumber evidence="5">3.2.1.22</ecNumber>
    </recommendedName>
    <alternativeName>
        <fullName evidence="5">Melibiase</fullName>
    </alternativeName>
</protein>
<keyword evidence="9" id="KW-1185">Reference proteome</keyword>
<evidence type="ECO:0000259" key="7">
    <source>
        <dbReference type="SMART" id="SM00776"/>
    </source>
</evidence>
<dbReference type="RefSeq" id="WP_013079135.1">
    <property type="nucleotide sequence ID" value="NZ_CP027850.1"/>
</dbReference>
<dbReference type="SUPFAM" id="SSF51445">
    <property type="entry name" value="(Trans)glycosidases"/>
    <property type="match status" value="1"/>
</dbReference>
<dbReference type="EMBL" id="CP027850">
    <property type="protein sequence ID" value="AVQ02206.1"/>
    <property type="molecule type" value="Genomic_DNA"/>
</dbReference>
<dbReference type="CDD" id="cd14792">
    <property type="entry name" value="GH27"/>
    <property type="match status" value="1"/>
</dbReference>
<evidence type="ECO:0000256" key="4">
    <source>
        <dbReference type="ARBA" id="ARBA00023295"/>
    </source>
</evidence>
<accession>A0ABM6TGC7</accession>
<keyword evidence="2 6" id="KW-0732">Signal</keyword>
<dbReference type="Proteomes" id="UP000240527">
    <property type="component" value="Chromosome"/>
</dbReference>
<comment type="catalytic activity">
    <reaction evidence="5">
        <text>Hydrolysis of terminal, non-reducing alpha-D-galactose residues in alpha-D-galactosides, including galactose oligosaccharides, galactomannans and galactolipids.</text>
        <dbReference type="EC" id="3.2.1.22"/>
    </reaction>
</comment>
<dbReference type="InterPro" id="IPR038637">
    <property type="entry name" value="NPCBM_sf"/>
</dbReference>
<dbReference type="InterPro" id="IPR041233">
    <property type="entry name" value="Melibiase_C"/>
</dbReference>
<reference evidence="8 9" key="1">
    <citation type="journal article" date="2015" name="Biotechnol. Bioeng.">
        <title>Genome sequence and phenotypic characterization of Caulobacter segnis.</title>
        <authorList>
            <person name="Patel S."/>
            <person name="Fletcher B."/>
            <person name="Scott D.C."/>
            <person name="Ely B."/>
        </authorList>
    </citation>
    <scope>NUCLEOTIDE SEQUENCE [LARGE SCALE GENOMIC DNA]</scope>
    <source>
        <strain evidence="8 9">TK0059</strain>
    </source>
</reference>
<evidence type="ECO:0000256" key="3">
    <source>
        <dbReference type="ARBA" id="ARBA00022801"/>
    </source>
</evidence>
<gene>
    <name evidence="8" type="ORF">B7G68_10310</name>
</gene>
<sequence>MKRRSYMGAALAVMLLASASGVAAADDPLAATGRWSAYSRVAAQTPPMGWNSWNAFTSDLDEDKVMGSAQALVDTGLAAKGYRYVNLDDGWWLKRRESDGRMIARAARFPSAATPDGATSFRPLTDRLHGMGLKAGIYSDIGRNSCGQVFTSTFPNQPEGNVAEREVGLHGHVDQDIALYFAEWGFDLIKVDGCGVRGLPPSDKRVQAGQYRAFEPIIDIDSLGRTDIVKVRELYEEVGRALDKHNPDGDFVFSLCIWGSADVRSWGKDVGAMSRTSEDISPTWGRMLHNLDTVSRRALYAHPGSWNDPDMLFVGKGDFDLSHPEAARSHFALWAMVNAPLLIGYDLRQTTPALLEILGAKDVIALNQDPAGNQAVLAYDSDDVSIFVKSLASGDKAAAIFNRTSAPLEVVLTAEQLKFLAKADIDLTNLWTGEQVRFQGERKFKLEPRQTLLFRAKGTRRLADGVFLSEQPGAVNPAVDGVVTPIADPMIHRAPLPWHGTRGFGERPRYGGWGGAQADRTPFDQELAIAGRTFDTGVGVLANSRLEVRNTGFRRFTASVGVDDSAVDKARPVTFQVYGDGKLLARSKPAKWGQAPQDLDVDVSGVRLIELVARTSGQGNADPVTWGDAALRR</sequence>
<feature type="chain" id="PRO_5045822229" description="Alpha-galactosidase" evidence="6">
    <location>
        <begin position="26"/>
        <end position="633"/>
    </location>
</feature>
<dbReference type="EC" id="3.2.1.22" evidence="5"/>
<organism evidence="8 9">
    <name type="scientific">Caulobacter segnis</name>
    <dbReference type="NCBI Taxonomy" id="88688"/>
    <lineage>
        <taxon>Bacteria</taxon>
        <taxon>Pseudomonadati</taxon>
        <taxon>Pseudomonadota</taxon>
        <taxon>Alphaproteobacteria</taxon>
        <taxon>Caulobacterales</taxon>
        <taxon>Caulobacteraceae</taxon>
        <taxon>Caulobacter</taxon>
    </lineage>
</organism>
<dbReference type="SMART" id="SM00776">
    <property type="entry name" value="NPCBM"/>
    <property type="match status" value="1"/>
</dbReference>
<keyword evidence="5" id="KW-1015">Disulfide bond</keyword>
<feature type="signal peptide" evidence="6">
    <location>
        <begin position="1"/>
        <end position="25"/>
    </location>
</feature>
<dbReference type="PRINTS" id="PR00740">
    <property type="entry name" value="GLHYDRLASE27"/>
</dbReference>
<evidence type="ECO:0000313" key="8">
    <source>
        <dbReference type="EMBL" id="AVQ02206.1"/>
    </source>
</evidence>
<feature type="domain" description="Glycosyl hydrolase family 98 putative carbohydrate-binding module" evidence="7">
    <location>
        <begin position="487"/>
        <end position="633"/>
    </location>
</feature>
<dbReference type="Pfam" id="PF16499">
    <property type="entry name" value="Melibiase_2"/>
    <property type="match status" value="2"/>
</dbReference>
<evidence type="ECO:0000313" key="9">
    <source>
        <dbReference type="Proteomes" id="UP000240527"/>
    </source>
</evidence>
<name>A0ABM6TGC7_9CAUL</name>
<dbReference type="Gene3D" id="2.60.40.1180">
    <property type="entry name" value="Golgi alpha-mannosidase II"/>
    <property type="match status" value="1"/>
</dbReference>
<dbReference type="Pfam" id="PF08305">
    <property type="entry name" value="NPCBM"/>
    <property type="match status" value="1"/>
</dbReference>
<dbReference type="SUPFAM" id="SSF49785">
    <property type="entry name" value="Galactose-binding domain-like"/>
    <property type="match status" value="1"/>
</dbReference>
<comment type="similarity">
    <text evidence="1 5">Belongs to the glycosyl hydrolase 27 family.</text>
</comment>
<dbReference type="Gene3D" id="2.60.120.1060">
    <property type="entry name" value="NPCBM/NEW2 domain"/>
    <property type="match status" value="1"/>
</dbReference>
<dbReference type="PANTHER" id="PTHR11452">
    <property type="entry name" value="ALPHA-GALACTOSIDASE/ALPHA-N-ACETYLGALACTOSAMINIDASE"/>
    <property type="match status" value="1"/>
</dbReference>
<evidence type="ECO:0000256" key="1">
    <source>
        <dbReference type="ARBA" id="ARBA00009743"/>
    </source>
</evidence>
<evidence type="ECO:0000256" key="5">
    <source>
        <dbReference type="RuleBase" id="RU361168"/>
    </source>
</evidence>
<dbReference type="InterPro" id="IPR013222">
    <property type="entry name" value="Glyco_hyd_98_carb-bd"/>
</dbReference>
<dbReference type="InterPro" id="IPR013780">
    <property type="entry name" value="Glyco_hydro_b"/>
</dbReference>
<evidence type="ECO:0000256" key="2">
    <source>
        <dbReference type="ARBA" id="ARBA00022729"/>
    </source>
</evidence>
<dbReference type="PANTHER" id="PTHR11452:SF80">
    <property type="entry name" value="ALPHA-GALACTOSIDASE 1"/>
    <property type="match status" value="1"/>
</dbReference>
<dbReference type="InterPro" id="IPR017853">
    <property type="entry name" value="GH"/>
</dbReference>
<dbReference type="InterPro" id="IPR008979">
    <property type="entry name" value="Galactose-bd-like_sf"/>
</dbReference>